<keyword evidence="10 13" id="KW-0648">Protein biosynthesis</keyword>
<keyword evidence="14" id="KW-0175">Coiled coil</keyword>
<evidence type="ECO:0000313" key="16">
    <source>
        <dbReference type="EMBL" id="REG25482.1"/>
    </source>
</evidence>
<dbReference type="SUPFAM" id="SSF55681">
    <property type="entry name" value="Class II aaRS and biotin synthetases"/>
    <property type="match status" value="1"/>
</dbReference>
<dbReference type="Pfam" id="PF01409">
    <property type="entry name" value="tRNA-synt_2d"/>
    <property type="match status" value="1"/>
</dbReference>
<keyword evidence="7 13" id="KW-0547">Nucleotide-binding</keyword>
<evidence type="ECO:0000256" key="13">
    <source>
        <dbReference type="HAMAP-Rule" id="MF_00281"/>
    </source>
</evidence>
<comment type="caution">
    <text evidence="16">The sequence shown here is derived from an EMBL/GenBank/DDBJ whole genome shotgun (WGS) entry which is preliminary data.</text>
</comment>
<dbReference type="GO" id="GO:0000049">
    <property type="term" value="F:tRNA binding"/>
    <property type="evidence" value="ECO:0007669"/>
    <property type="project" value="InterPro"/>
</dbReference>
<dbReference type="EC" id="6.1.1.20" evidence="13"/>
<dbReference type="Proteomes" id="UP000257076">
    <property type="component" value="Unassembled WGS sequence"/>
</dbReference>
<evidence type="ECO:0000256" key="11">
    <source>
        <dbReference type="ARBA" id="ARBA00023146"/>
    </source>
</evidence>
<comment type="subunit">
    <text evidence="3 13">Tetramer of two alpha and two beta subunits.</text>
</comment>
<feature type="domain" description="Aminoacyl-transfer RNA synthetases class-II family profile" evidence="15">
    <location>
        <begin position="112"/>
        <end position="343"/>
    </location>
</feature>
<evidence type="ECO:0000256" key="1">
    <source>
        <dbReference type="ARBA" id="ARBA00004496"/>
    </source>
</evidence>
<dbReference type="Pfam" id="PF02912">
    <property type="entry name" value="Phe_tRNA-synt_N"/>
    <property type="match status" value="1"/>
</dbReference>
<dbReference type="AlphaFoldDB" id="A0A3E0B2W7"/>
<dbReference type="PROSITE" id="PS50862">
    <property type="entry name" value="AA_TRNA_LIGASE_II"/>
    <property type="match status" value="1"/>
</dbReference>
<organism evidence="16 17">
    <name type="scientific">Jeotgalicoccus halotolerans</name>
    <dbReference type="NCBI Taxonomy" id="157227"/>
    <lineage>
        <taxon>Bacteria</taxon>
        <taxon>Bacillati</taxon>
        <taxon>Bacillota</taxon>
        <taxon>Bacilli</taxon>
        <taxon>Bacillales</taxon>
        <taxon>Staphylococcaceae</taxon>
        <taxon>Jeotgalicoccus</taxon>
    </lineage>
</organism>
<reference evidence="16 17" key="1">
    <citation type="submission" date="2018-08" db="EMBL/GenBank/DDBJ databases">
        <title>Genomic Encyclopedia of Type Strains, Phase IV (KMG-IV): sequencing the most valuable type-strain genomes for metagenomic binning, comparative biology and taxonomic classification.</title>
        <authorList>
            <person name="Goeker M."/>
        </authorList>
    </citation>
    <scope>NUCLEOTIDE SEQUENCE [LARGE SCALE GENOMIC DNA]</scope>
    <source>
        <strain evidence="16 17">DSM 17274</strain>
    </source>
</reference>
<evidence type="ECO:0000256" key="4">
    <source>
        <dbReference type="ARBA" id="ARBA00022490"/>
    </source>
</evidence>
<keyword evidence="4 13" id="KW-0963">Cytoplasm</keyword>
<comment type="similarity">
    <text evidence="2 13">Belongs to the class-II aminoacyl-tRNA synthetase family. Phe-tRNA synthetase alpha subunit type 1 subfamily.</text>
</comment>
<evidence type="ECO:0000259" key="15">
    <source>
        <dbReference type="PROSITE" id="PS50862"/>
    </source>
</evidence>
<dbReference type="EMBL" id="QUMW01000009">
    <property type="protein sequence ID" value="REG25482.1"/>
    <property type="molecule type" value="Genomic_DNA"/>
</dbReference>
<dbReference type="InterPro" id="IPR045864">
    <property type="entry name" value="aa-tRNA-synth_II/BPL/LPL"/>
</dbReference>
<keyword evidence="8 13" id="KW-0067">ATP-binding</keyword>
<feature type="coiled-coil region" evidence="14">
    <location>
        <begin position="65"/>
        <end position="92"/>
    </location>
</feature>
<comment type="subcellular location">
    <subcellularLocation>
        <location evidence="1 13">Cytoplasm</location>
    </subcellularLocation>
</comment>
<dbReference type="RefSeq" id="WP_115884170.1">
    <property type="nucleotide sequence ID" value="NZ_CBCSHX010000001.1"/>
</dbReference>
<evidence type="ECO:0000256" key="8">
    <source>
        <dbReference type="ARBA" id="ARBA00022840"/>
    </source>
</evidence>
<dbReference type="InterPro" id="IPR010978">
    <property type="entry name" value="tRNA-bd_arm"/>
</dbReference>
<dbReference type="HAMAP" id="MF_00281">
    <property type="entry name" value="Phe_tRNA_synth_alpha1"/>
    <property type="match status" value="1"/>
</dbReference>
<keyword evidence="5 13" id="KW-0436">Ligase</keyword>
<dbReference type="GO" id="GO:0005737">
    <property type="term" value="C:cytoplasm"/>
    <property type="evidence" value="ECO:0007669"/>
    <property type="project" value="UniProtKB-SubCell"/>
</dbReference>
<dbReference type="GO" id="GO:0016740">
    <property type="term" value="F:transferase activity"/>
    <property type="evidence" value="ECO:0007669"/>
    <property type="project" value="UniProtKB-ARBA"/>
</dbReference>
<feature type="binding site" evidence="13">
    <location>
        <position position="256"/>
    </location>
    <ligand>
        <name>Mg(2+)</name>
        <dbReference type="ChEBI" id="CHEBI:18420"/>
        <note>shared with beta subunit</note>
    </ligand>
</feature>
<gene>
    <name evidence="13" type="primary">pheS</name>
    <name evidence="16" type="ORF">DFR63_0517</name>
</gene>
<keyword evidence="6 13" id="KW-0479">Metal-binding</keyword>
<keyword evidence="11 13" id="KW-0030">Aminoacyl-tRNA synthetase</keyword>
<dbReference type="GO" id="GO:0006432">
    <property type="term" value="P:phenylalanyl-tRNA aminoacylation"/>
    <property type="evidence" value="ECO:0007669"/>
    <property type="project" value="UniProtKB-UniRule"/>
</dbReference>
<dbReference type="InterPro" id="IPR004188">
    <property type="entry name" value="Phe-tRNA_ligase_II_N"/>
</dbReference>
<dbReference type="FunFam" id="3.30.930.10:FF:000003">
    <property type="entry name" value="Phenylalanine--tRNA ligase alpha subunit"/>
    <property type="match status" value="1"/>
</dbReference>
<evidence type="ECO:0000256" key="9">
    <source>
        <dbReference type="ARBA" id="ARBA00022842"/>
    </source>
</evidence>
<sequence>MTQEMETTQLEFNDKLSTINNSKALADLRVEYLGKKGKVTGLMKEMKNLSNEERPAYGQKVNELRTHIEKQISELETELSKQAMEKKLAEETIDVTLPGRTLEIGGSNPIDRIVEDIEDFFIGLGYEIKEGYEVEQDYYNFEALNLPKSHPARDMQDSFYISEEILLRTHTSPVQARTLEAQNGEGPVKIICPGKVYRRDSDDATHSHQFTQIEGLVVDKNIHLSDLKGTLELFAKEIFGADREVRLRPSYFPFTEPSVEVDISCFKCKGAGCNVCKQTGWIEILGAGMVHPNVLEMAGFDSKEYSGFAFGMGPDRVAMLKYGIEDIRHLYTNDLRFIDQFIPTEDGGELNESI</sequence>
<evidence type="ECO:0000256" key="6">
    <source>
        <dbReference type="ARBA" id="ARBA00022723"/>
    </source>
</evidence>
<dbReference type="Gene3D" id="3.30.930.10">
    <property type="entry name" value="Bira Bifunctional Protein, Domain 2"/>
    <property type="match status" value="1"/>
</dbReference>
<proteinExistence type="inferred from homology"/>
<comment type="cofactor">
    <cofactor evidence="13">
        <name>Mg(2+)</name>
        <dbReference type="ChEBI" id="CHEBI:18420"/>
    </cofactor>
    <text evidence="13">Binds 2 magnesium ions per tetramer.</text>
</comment>
<dbReference type="GO" id="GO:0000287">
    <property type="term" value="F:magnesium ion binding"/>
    <property type="evidence" value="ECO:0007669"/>
    <property type="project" value="UniProtKB-UniRule"/>
</dbReference>
<accession>A0A3E0B2W7</accession>
<evidence type="ECO:0000256" key="5">
    <source>
        <dbReference type="ARBA" id="ARBA00022598"/>
    </source>
</evidence>
<dbReference type="GO" id="GO:0005524">
    <property type="term" value="F:ATP binding"/>
    <property type="evidence" value="ECO:0007669"/>
    <property type="project" value="UniProtKB-UniRule"/>
</dbReference>
<dbReference type="NCBIfam" id="TIGR00468">
    <property type="entry name" value="pheS"/>
    <property type="match status" value="1"/>
</dbReference>
<dbReference type="InterPro" id="IPR002319">
    <property type="entry name" value="Phenylalanyl-tRNA_Synthase"/>
</dbReference>
<evidence type="ECO:0000256" key="3">
    <source>
        <dbReference type="ARBA" id="ARBA00011209"/>
    </source>
</evidence>
<keyword evidence="17" id="KW-1185">Reference proteome</keyword>
<evidence type="ECO:0000256" key="12">
    <source>
        <dbReference type="ARBA" id="ARBA00049255"/>
    </source>
</evidence>
<dbReference type="PANTHER" id="PTHR11538">
    <property type="entry name" value="PHENYLALANYL-TRNA SYNTHETASE"/>
    <property type="match status" value="1"/>
</dbReference>
<dbReference type="OrthoDB" id="9800719at2"/>
<keyword evidence="9 13" id="KW-0460">Magnesium</keyword>
<evidence type="ECO:0000256" key="2">
    <source>
        <dbReference type="ARBA" id="ARBA00010207"/>
    </source>
</evidence>
<dbReference type="InterPro" id="IPR022911">
    <property type="entry name" value="Phe_tRNA_ligase_alpha1_bac"/>
</dbReference>
<evidence type="ECO:0000256" key="14">
    <source>
        <dbReference type="SAM" id="Coils"/>
    </source>
</evidence>
<dbReference type="InterPro" id="IPR006195">
    <property type="entry name" value="aa-tRNA-synth_II"/>
</dbReference>
<comment type="catalytic activity">
    <reaction evidence="12 13">
        <text>tRNA(Phe) + L-phenylalanine + ATP = L-phenylalanyl-tRNA(Phe) + AMP + diphosphate + H(+)</text>
        <dbReference type="Rhea" id="RHEA:19413"/>
        <dbReference type="Rhea" id="RHEA-COMP:9668"/>
        <dbReference type="Rhea" id="RHEA-COMP:9699"/>
        <dbReference type="ChEBI" id="CHEBI:15378"/>
        <dbReference type="ChEBI" id="CHEBI:30616"/>
        <dbReference type="ChEBI" id="CHEBI:33019"/>
        <dbReference type="ChEBI" id="CHEBI:58095"/>
        <dbReference type="ChEBI" id="CHEBI:78442"/>
        <dbReference type="ChEBI" id="CHEBI:78531"/>
        <dbReference type="ChEBI" id="CHEBI:456215"/>
        <dbReference type="EC" id="6.1.1.20"/>
    </reaction>
</comment>
<name>A0A3E0B2W7_9STAP</name>
<dbReference type="GO" id="GO:0140096">
    <property type="term" value="F:catalytic activity, acting on a protein"/>
    <property type="evidence" value="ECO:0007669"/>
    <property type="project" value="UniProtKB-ARBA"/>
</dbReference>
<evidence type="ECO:0000256" key="7">
    <source>
        <dbReference type="ARBA" id="ARBA00022741"/>
    </source>
</evidence>
<evidence type="ECO:0000256" key="10">
    <source>
        <dbReference type="ARBA" id="ARBA00022917"/>
    </source>
</evidence>
<evidence type="ECO:0000313" key="17">
    <source>
        <dbReference type="Proteomes" id="UP000257076"/>
    </source>
</evidence>
<dbReference type="PANTHER" id="PTHR11538:SF41">
    <property type="entry name" value="PHENYLALANINE--TRNA LIGASE, MITOCHONDRIAL"/>
    <property type="match status" value="1"/>
</dbReference>
<dbReference type="SUPFAM" id="SSF46589">
    <property type="entry name" value="tRNA-binding arm"/>
    <property type="match status" value="1"/>
</dbReference>
<protein>
    <recommendedName>
        <fullName evidence="13">Phenylalanine--tRNA ligase alpha subunit</fullName>
        <ecNumber evidence="13">6.1.1.20</ecNumber>
    </recommendedName>
    <alternativeName>
        <fullName evidence="13">Phenylalanyl-tRNA synthetase alpha subunit</fullName>
        <shortName evidence="13">PheRS</shortName>
    </alternativeName>
</protein>
<dbReference type="GO" id="GO:0004826">
    <property type="term" value="F:phenylalanine-tRNA ligase activity"/>
    <property type="evidence" value="ECO:0007669"/>
    <property type="project" value="UniProtKB-UniRule"/>
</dbReference>
<dbReference type="CDD" id="cd00496">
    <property type="entry name" value="PheRS_alpha_core"/>
    <property type="match status" value="1"/>
</dbReference>
<dbReference type="InterPro" id="IPR004529">
    <property type="entry name" value="Phe-tRNA-synth_IIc_asu"/>
</dbReference>